<dbReference type="InParanoid" id="A0A7L9FHR5"/>
<dbReference type="Proteomes" id="UP000594121">
    <property type="component" value="Chromosome"/>
</dbReference>
<dbReference type="AlphaFoldDB" id="A0A7L9FHR5"/>
<name>A0A7L9FHR5_9CREN</name>
<organism evidence="1 2">
    <name type="scientific">Infirmifilum lucidum</name>
    <dbReference type="NCBI Taxonomy" id="2776706"/>
    <lineage>
        <taxon>Archaea</taxon>
        <taxon>Thermoproteota</taxon>
        <taxon>Thermoprotei</taxon>
        <taxon>Thermofilales</taxon>
        <taxon>Thermofilaceae</taxon>
        <taxon>Infirmifilum</taxon>
    </lineage>
</organism>
<reference evidence="1 2" key="1">
    <citation type="submission" date="2020-10" db="EMBL/GenBank/DDBJ databases">
        <title>Thermofilum lucidum 3507LT sp. nov. a novel member of Thermofilaceae family isolated from Chile hot spring, and proposal of description order Thermofilales.</title>
        <authorList>
            <person name="Zayulina K.S."/>
            <person name="Elcheninov A.G."/>
            <person name="Toshchakov S.V."/>
            <person name="Kublanov I.V."/>
        </authorList>
    </citation>
    <scope>NUCLEOTIDE SEQUENCE [LARGE SCALE GENOMIC DNA]</scope>
    <source>
        <strain evidence="1 2">3507LT</strain>
    </source>
</reference>
<accession>A0A7L9FHR5</accession>
<dbReference type="GeneID" id="59148246"/>
<keyword evidence="2" id="KW-1185">Reference proteome</keyword>
<protein>
    <submittedName>
        <fullName evidence="1">Uncharacterized protein</fullName>
    </submittedName>
</protein>
<evidence type="ECO:0000313" key="2">
    <source>
        <dbReference type="Proteomes" id="UP000594121"/>
    </source>
</evidence>
<evidence type="ECO:0000313" key="1">
    <source>
        <dbReference type="EMBL" id="QOJ78902.1"/>
    </source>
</evidence>
<proteinExistence type="predicted"/>
<gene>
    <name evidence="1" type="ORF">IG193_00080</name>
</gene>
<sequence>MTLPLKLIAYTASATLLLLCLYPLLVFAGDAVRLGPGLFEVVPDVSLEPGGRITLRLILVYNGNIPLTDFTVTLRARCGGVACAEASSNPATLVRGASSVVEARVPPTAEAVEVVVEGKVGGLYRLRARQEVSLGVVRG</sequence>
<dbReference type="RefSeq" id="WP_192818874.1">
    <property type="nucleotide sequence ID" value="NZ_CP062310.1"/>
</dbReference>
<dbReference type="EMBL" id="CP062310">
    <property type="protein sequence ID" value="QOJ78902.1"/>
    <property type="molecule type" value="Genomic_DNA"/>
</dbReference>
<dbReference type="KEGG" id="thel:IG193_00080"/>